<dbReference type="OrthoDB" id="9126875at2"/>
<dbReference type="KEGG" id="iod:EJO50_11275"/>
<sequence length="296" mass="33774">MTMTTNAPSSLNDWLIKLSSIEIPAMQYTLYQMAHLQSKSDDISIRDLSLLIRHDPLLTLKLIRYQQSQRRAVQMKDVNTIEHVLLMVGVGGFFHKFGSTESVETQLQQKPEALSGIRKIISRSYLAARIAESLSSQRHDIDPIEVTTASLLHDLAEILLWLSMPELAQKITYLLLNNPSCRSYEAQKQILGFTGNELQTKLALHWHLPSLLTHLMDEKYTNEPRVRTVTIATSTARHLTNHWQNPALPDDYQNIADLLSCDLDHAYSLIRNVCIKAAHEWEWFSVLPVATQIPQQ</sequence>
<dbReference type="SUPFAM" id="SSF109604">
    <property type="entry name" value="HD-domain/PDEase-like"/>
    <property type="match status" value="1"/>
</dbReference>
<evidence type="ECO:0000259" key="1">
    <source>
        <dbReference type="PROSITE" id="PS51833"/>
    </source>
</evidence>
<gene>
    <name evidence="2" type="ORF">EJO50_11275</name>
</gene>
<dbReference type="Proteomes" id="UP000282438">
    <property type="component" value="Chromosome"/>
</dbReference>
<keyword evidence="3" id="KW-1185">Reference proteome</keyword>
<dbReference type="PROSITE" id="PS51833">
    <property type="entry name" value="HDOD"/>
    <property type="match status" value="1"/>
</dbReference>
<evidence type="ECO:0000313" key="3">
    <source>
        <dbReference type="Proteomes" id="UP000282438"/>
    </source>
</evidence>
<reference evidence="2 3" key="1">
    <citation type="submission" date="2018-12" db="EMBL/GenBank/DDBJ databases">
        <title>Complete genome sequence of Iodobacter sp. H11R3.</title>
        <authorList>
            <person name="Bae J.-W."/>
        </authorList>
    </citation>
    <scope>NUCLEOTIDE SEQUENCE [LARGE SCALE GENOMIC DNA]</scope>
    <source>
        <strain evidence="2 3">H11R3</strain>
    </source>
</reference>
<dbReference type="Pfam" id="PF08668">
    <property type="entry name" value="HDOD"/>
    <property type="match status" value="1"/>
</dbReference>
<organism evidence="2 3">
    <name type="scientific">Iodobacter ciconiae</name>
    <dbReference type="NCBI Taxonomy" id="2496266"/>
    <lineage>
        <taxon>Bacteria</taxon>
        <taxon>Pseudomonadati</taxon>
        <taxon>Pseudomonadota</taxon>
        <taxon>Betaproteobacteria</taxon>
        <taxon>Neisseriales</taxon>
        <taxon>Chitinibacteraceae</taxon>
        <taxon>Iodobacter</taxon>
    </lineage>
</organism>
<evidence type="ECO:0000313" key="2">
    <source>
        <dbReference type="EMBL" id="AZN37011.1"/>
    </source>
</evidence>
<dbReference type="InterPro" id="IPR013976">
    <property type="entry name" value="HDOD"/>
</dbReference>
<accession>A0A3S8ZU94</accession>
<dbReference type="AlphaFoldDB" id="A0A3S8ZU94"/>
<dbReference type="PANTHER" id="PTHR33525">
    <property type="match status" value="1"/>
</dbReference>
<dbReference type="PANTHER" id="PTHR33525:SF3">
    <property type="entry name" value="RIBONUCLEASE Y"/>
    <property type="match status" value="1"/>
</dbReference>
<dbReference type="InterPro" id="IPR052340">
    <property type="entry name" value="RNase_Y/CdgJ"/>
</dbReference>
<dbReference type="EMBL" id="CP034433">
    <property type="protein sequence ID" value="AZN37011.1"/>
    <property type="molecule type" value="Genomic_DNA"/>
</dbReference>
<proteinExistence type="predicted"/>
<protein>
    <submittedName>
        <fullName evidence="2">HDOD domain-containing protein</fullName>
    </submittedName>
</protein>
<dbReference type="Gene3D" id="1.10.3210.10">
    <property type="entry name" value="Hypothetical protein af1432"/>
    <property type="match status" value="1"/>
</dbReference>
<name>A0A3S8ZU94_9NEIS</name>
<feature type="domain" description="HDOD" evidence="1">
    <location>
        <begin position="23"/>
        <end position="222"/>
    </location>
</feature>